<proteinExistence type="predicted"/>
<dbReference type="Pfam" id="PF02452">
    <property type="entry name" value="PemK_toxin"/>
    <property type="match status" value="1"/>
</dbReference>
<protein>
    <submittedName>
        <fullName evidence="1">Transcriptional modulator of MazE/toxin, MazF</fullName>
    </submittedName>
</protein>
<dbReference type="EMBL" id="ACJN02000001">
    <property type="protein sequence ID" value="EFI35471.1"/>
    <property type="molecule type" value="Genomic_DNA"/>
</dbReference>
<dbReference type="Proteomes" id="UP000005496">
    <property type="component" value="Unassembled WGS sequence"/>
</dbReference>
<name>D6SLB0_9BACT</name>
<dbReference type="SUPFAM" id="SSF50118">
    <property type="entry name" value="Cell growth inhibitor/plasmid maintenance toxic component"/>
    <property type="match status" value="1"/>
</dbReference>
<dbReference type="GO" id="GO:0003677">
    <property type="term" value="F:DNA binding"/>
    <property type="evidence" value="ECO:0007669"/>
    <property type="project" value="InterPro"/>
</dbReference>
<gene>
    <name evidence="1" type="ORF">Dthio_PD2891</name>
</gene>
<keyword evidence="2" id="KW-1185">Reference proteome</keyword>
<dbReference type="RefSeq" id="WP_008868603.1">
    <property type="nucleotide sequence ID" value="NZ_ACJN02000001.1"/>
</dbReference>
<dbReference type="InterPro" id="IPR003477">
    <property type="entry name" value="PemK-like"/>
</dbReference>
<dbReference type="OrthoDB" id="9813449at2"/>
<accession>D6SLB0</accession>
<dbReference type="Gene3D" id="2.30.30.110">
    <property type="match status" value="1"/>
</dbReference>
<evidence type="ECO:0000313" key="2">
    <source>
        <dbReference type="Proteomes" id="UP000005496"/>
    </source>
</evidence>
<dbReference type="InterPro" id="IPR011067">
    <property type="entry name" value="Plasmid_toxin/cell-grow_inhib"/>
</dbReference>
<dbReference type="AlphaFoldDB" id="D6SLB0"/>
<evidence type="ECO:0000313" key="1">
    <source>
        <dbReference type="EMBL" id="EFI35471.1"/>
    </source>
</evidence>
<reference evidence="1" key="1">
    <citation type="submission" date="2010-05" db="EMBL/GenBank/DDBJ databases">
        <title>The draft genome of Desulfonatronospira thiodismutans ASO3-1.</title>
        <authorList>
            <consortium name="US DOE Joint Genome Institute (JGI-PGF)"/>
            <person name="Lucas S."/>
            <person name="Copeland A."/>
            <person name="Lapidus A."/>
            <person name="Cheng J.-F."/>
            <person name="Bruce D."/>
            <person name="Goodwin L."/>
            <person name="Pitluck S."/>
            <person name="Chertkov O."/>
            <person name="Brettin T."/>
            <person name="Detter J.C."/>
            <person name="Han C."/>
            <person name="Land M.L."/>
            <person name="Hauser L."/>
            <person name="Kyrpides N."/>
            <person name="Mikhailova N."/>
            <person name="Muyzer G."/>
            <person name="Woyke T."/>
        </authorList>
    </citation>
    <scope>NUCLEOTIDE SEQUENCE [LARGE SCALE GENOMIC DNA]</scope>
    <source>
        <strain evidence="1">ASO3-1</strain>
    </source>
</reference>
<comment type="caution">
    <text evidence="1">The sequence shown here is derived from an EMBL/GenBank/DDBJ whole genome shotgun (WGS) entry which is preliminary data.</text>
</comment>
<dbReference type="eggNOG" id="COG2337">
    <property type="taxonomic scope" value="Bacteria"/>
</dbReference>
<sequence>MRGSIVLLPFPHTDLSTAKIRPALVLKKLDGSDAILCMLTTNLSSKHAIKISQKDVKQGTLKKECNVRPDRLFTADTETFIDKVCTLNDVKMEEILQQVTSLFS</sequence>
<organism evidence="1 2">
    <name type="scientific">Desulfonatronospira thiodismutans ASO3-1</name>
    <dbReference type="NCBI Taxonomy" id="555779"/>
    <lineage>
        <taxon>Bacteria</taxon>
        <taxon>Pseudomonadati</taxon>
        <taxon>Thermodesulfobacteriota</taxon>
        <taxon>Desulfovibrionia</taxon>
        <taxon>Desulfovibrionales</taxon>
        <taxon>Desulfonatronovibrionaceae</taxon>
        <taxon>Desulfonatronospira</taxon>
    </lineage>
</organism>